<dbReference type="EMBL" id="BX284605">
    <property type="protein sequence ID" value="CAB63378.2"/>
    <property type="molecule type" value="Genomic_DNA"/>
</dbReference>
<evidence type="ECO:0000313" key="2">
    <source>
        <dbReference type="EMBL" id="CAB63378.2"/>
    </source>
</evidence>
<evidence type="ECO:0000313" key="3">
    <source>
        <dbReference type="Proteomes" id="UP000001940"/>
    </source>
</evidence>
<keyword evidence="5" id="KW-1267">Proteomics identification</keyword>
<feature type="chain" id="PRO_5004334959" evidence="1">
    <location>
        <begin position="21"/>
        <end position="114"/>
    </location>
</feature>
<dbReference type="KEGG" id="cel:CELE_Y51A2A.4"/>
<evidence type="ECO:0000256" key="1">
    <source>
        <dbReference type="SAM" id="SignalP"/>
    </source>
</evidence>
<keyword evidence="3" id="KW-1185">Reference proteome</keyword>
<accession>Q9U269</accession>
<proteinExistence type="evidence at protein level"/>
<name>Q9U269_CAEEL</name>
<dbReference type="AlphaFoldDB" id="Q9U269"/>
<feature type="signal peptide" evidence="1">
    <location>
        <begin position="1"/>
        <end position="20"/>
    </location>
</feature>
<keyword evidence="1" id="KW-0732">Signal</keyword>
<gene>
    <name evidence="2" type="ORF">CELE_Y51A2A.4</name>
    <name evidence="2 4" type="ORF">Y51A2A.4</name>
</gene>
<reference evidence="2 3" key="1">
    <citation type="journal article" date="1998" name="Science">
        <title>Genome sequence of the nematode C. elegans: a platform for investigating biology.</title>
        <authorList>
            <consortium name="The C. elegans sequencing consortium"/>
            <person name="Sulson J.E."/>
            <person name="Waterston R."/>
        </authorList>
    </citation>
    <scope>NUCLEOTIDE SEQUENCE [LARGE SCALE GENOMIC DNA]</scope>
    <source>
        <strain evidence="2 3">Bristol N2</strain>
    </source>
</reference>
<dbReference type="WormBase" id="Y51A2A.4a">
    <property type="protein sequence ID" value="CE42842"/>
    <property type="gene ID" value="WBGene00013060"/>
</dbReference>
<dbReference type="PaxDb" id="6239-Y51A2A.4a"/>
<dbReference type="GeneID" id="190120"/>
<dbReference type="Proteomes" id="UP000001940">
    <property type="component" value="Chromosome V"/>
</dbReference>
<evidence type="ECO:0007829" key="5">
    <source>
        <dbReference type="PeptideAtlas" id="Q9U269"/>
    </source>
</evidence>
<sequence length="114" mass="12007">MNFIVCLLALIACVANFGFCQNIHDAASNIIGHATGAIGDADVAASANLRLSHGHDDSDDSDVDFEHDHDHNDADNRHIYQGTILNGFGEVIHDGVLEGGADNKGHFGTDVIVG</sequence>
<dbReference type="CTD" id="190120"/>
<dbReference type="PeptideAtlas" id="Q9U269"/>
<dbReference type="RefSeq" id="NP_001256795.1">
    <property type="nucleotide sequence ID" value="NM_001269866.1"/>
</dbReference>
<protein>
    <submittedName>
        <fullName evidence="2">Secreted protein</fullName>
    </submittedName>
</protein>
<organism evidence="2 3">
    <name type="scientific">Caenorhabditis elegans</name>
    <dbReference type="NCBI Taxonomy" id="6239"/>
    <lineage>
        <taxon>Eukaryota</taxon>
        <taxon>Metazoa</taxon>
        <taxon>Ecdysozoa</taxon>
        <taxon>Nematoda</taxon>
        <taxon>Chromadorea</taxon>
        <taxon>Rhabditida</taxon>
        <taxon>Rhabditina</taxon>
        <taxon>Rhabditomorpha</taxon>
        <taxon>Rhabditoidea</taxon>
        <taxon>Rhabditidae</taxon>
        <taxon>Peloderinae</taxon>
        <taxon>Caenorhabditis</taxon>
    </lineage>
</organism>
<dbReference type="AGR" id="WB:WBGene00013060"/>
<evidence type="ECO:0000313" key="4">
    <source>
        <dbReference type="WormBase" id="Y51A2A.4a"/>
    </source>
</evidence>
<dbReference type="UCSC" id="Y51A2A.4">
    <property type="organism name" value="c. elegans"/>
</dbReference>
<dbReference type="InParanoid" id="Q9U269"/>
<dbReference type="Bgee" id="WBGene00013060">
    <property type="expression patterns" value="Expressed in material anatomical entity and 2 other cell types or tissues"/>
</dbReference>
<dbReference type="HOGENOM" id="CLU_2123286_0_0_1"/>